<evidence type="ECO:0000256" key="4">
    <source>
        <dbReference type="ARBA" id="ARBA00022807"/>
    </source>
</evidence>
<dbReference type="GO" id="GO:0008234">
    <property type="term" value="F:cysteine-type peptidase activity"/>
    <property type="evidence" value="ECO:0007669"/>
    <property type="project" value="UniProtKB-KW"/>
</dbReference>
<reference evidence="7" key="2">
    <citation type="submission" date="2014-06" db="EMBL/GenBank/DDBJ databases">
        <title>The complete genome of Blastobotrys (Arxula) adeninivorans LS3 - a yeast of biotechnological interest.</title>
        <authorList>
            <person name="Kunze G."/>
            <person name="Gaillardin C."/>
            <person name="Czernicka M."/>
            <person name="Durrens P."/>
            <person name="Martin T."/>
            <person name="Boer E."/>
            <person name="Gabaldon T."/>
            <person name="Cruz J."/>
            <person name="Talla E."/>
            <person name="Marck C."/>
            <person name="Goffeau A."/>
            <person name="Barbe V."/>
            <person name="Baret P."/>
            <person name="Baronian K."/>
            <person name="Beier S."/>
            <person name="Bleykasten C."/>
            <person name="Bode R."/>
            <person name="Casaregola S."/>
            <person name="Despons L."/>
            <person name="Fairhead C."/>
            <person name="Giersberg M."/>
            <person name="Gierski P."/>
            <person name="Hahnel U."/>
            <person name="Hartmann A."/>
            <person name="Jankowska D."/>
            <person name="Jubin C."/>
            <person name="Jung P."/>
            <person name="Lafontaine I."/>
            <person name="Leh-Louis V."/>
            <person name="Lemaire M."/>
            <person name="Marcet-Houben M."/>
            <person name="Mascher M."/>
            <person name="Morel G."/>
            <person name="Richard G.-F."/>
            <person name="Riechen J."/>
            <person name="Sacerdot C."/>
            <person name="Sarkar A."/>
            <person name="Savel G."/>
            <person name="Schacherer J."/>
            <person name="Sherman D."/>
            <person name="Straub M.-L."/>
            <person name="Stein N."/>
            <person name="Thierry A."/>
            <person name="Trautwein-Schult A."/>
            <person name="Westhof E."/>
            <person name="Worch S."/>
            <person name="Dujon B."/>
            <person name="Souciet J.-L."/>
            <person name="Wincker P."/>
            <person name="Scholz U."/>
            <person name="Neuveglise N."/>
        </authorList>
    </citation>
    <scope>NUCLEOTIDE SEQUENCE</scope>
    <source>
        <strain evidence="7">LS3</strain>
    </source>
</reference>
<feature type="domain" description="Ubiquitin-like protease family profile" evidence="6">
    <location>
        <begin position="88"/>
        <end position="250"/>
    </location>
</feature>
<dbReference type="EMBL" id="HG937694">
    <property type="protein sequence ID" value="CDP38122.1"/>
    <property type="molecule type" value="Genomic_DNA"/>
</dbReference>
<dbReference type="InterPro" id="IPR044613">
    <property type="entry name" value="Nep1/2-like"/>
</dbReference>
<name>A0A060TH16_BLAAD</name>
<evidence type="ECO:0000256" key="3">
    <source>
        <dbReference type="ARBA" id="ARBA00022801"/>
    </source>
</evidence>
<dbReference type="PROSITE" id="PS50600">
    <property type="entry name" value="ULP_PROTEASE"/>
    <property type="match status" value="1"/>
</dbReference>
<dbReference type="GO" id="GO:0019784">
    <property type="term" value="F:deNEDDylase activity"/>
    <property type="evidence" value="ECO:0007669"/>
    <property type="project" value="InterPro"/>
</dbReference>
<keyword evidence="4" id="KW-0788">Thiol protease</keyword>
<reference evidence="7" key="1">
    <citation type="submission" date="2014-02" db="EMBL/GenBank/DDBJ databases">
        <authorList>
            <person name="Genoscope - CEA"/>
        </authorList>
    </citation>
    <scope>NUCLEOTIDE SEQUENCE</scope>
    <source>
        <strain evidence="7">LS3</strain>
    </source>
</reference>
<dbReference type="PhylomeDB" id="A0A060TH16"/>
<evidence type="ECO:0000259" key="6">
    <source>
        <dbReference type="PROSITE" id="PS50600"/>
    </source>
</evidence>
<evidence type="ECO:0000313" key="7">
    <source>
        <dbReference type="EMBL" id="CDP38122.1"/>
    </source>
</evidence>
<evidence type="ECO:0000256" key="2">
    <source>
        <dbReference type="ARBA" id="ARBA00022670"/>
    </source>
</evidence>
<dbReference type="GO" id="GO:0006508">
    <property type="term" value="P:proteolysis"/>
    <property type="evidence" value="ECO:0007669"/>
    <property type="project" value="UniProtKB-KW"/>
</dbReference>
<dbReference type="SUPFAM" id="SSF54001">
    <property type="entry name" value="Cysteine proteinases"/>
    <property type="match status" value="1"/>
</dbReference>
<dbReference type="GO" id="GO:0000338">
    <property type="term" value="P:protein deneddylation"/>
    <property type="evidence" value="ECO:0007669"/>
    <property type="project" value="TreeGrafter"/>
</dbReference>
<dbReference type="Pfam" id="PF02902">
    <property type="entry name" value="Peptidase_C48"/>
    <property type="match status" value="1"/>
</dbReference>
<dbReference type="PANTHER" id="PTHR46468">
    <property type="entry name" value="SENTRIN-SPECIFIC PROTEASE 8"/>
    <property type="match status" value="1"/>
</dbReference>
<dbReference type="AlphaFoldDB" id="A0A060TH16"/>
<dbReference type="Gene3D" id="3.40.395.10">
    <property type="entry name" value="Adenoviral Proteinase, Chain A"/>
    <property type="match status" value="1"/>
</dbReference>
<evidence type="ECO:0000256" key="5">
    <source>
        <dbReference type="SAM" id="MobiDB-lite"/>
    </source>
</evidence>
<comment type="similarity">
    <text evidence="1">Belongs to the peptidase C48 family.</text>
</comment>
<evidence type="ECO:0000256" key="1">
    <source>
        <dbReference type="ARBA" id="ARBA00005234"/>
    </source>
</evidence>
<accession>A0A060TH16</accession>
<gene>
    <name evidence="7" type="ORF">GNLVRS02_ARAD1D27522g</name>
</gene>
<proteinExistence type="inferred from homology"/>
<dbReference type="InterPro" id="IPR038765">
    <property type="entry name" value="Papain-like_cys_pep_sf"/>
</dbReference>
<keyword evidence="3" id="KW-0378">Hydrolase</keyword>
<dbReference type="InterPro" id="IPR003653">
    <property type="entry name" value="Peptidase_C48_C"/>
</dbReference>
<feature type="region of interest" description="Disordered" evidence="5">
    <location>
        <begin position="1"/>
        <end position="25"/>
    </location>
</feature>
<dbReference type="PANTHER" id="PTHR46468:SF1">
    <property type="entry name" value="SENTRIN-SPECIFIC PROTEASE 8"/>
    <property type="match status" value="1"/>
</dbReference>
<keyword evidence="2" id="KW-0645">Protease</keyword>
<organism evidence="7">
    <name type="scientific">Blastobotrys adeninivorans</name>
    <name type="common">Yeast</name>
    <name type="synonym">Arxula adeninivorans</name>
    <dbReference type="NCBI Taxonomy" id="409370"/>
    <lineage>
        <taxon>Eukaryota</taxon>
        <taxon>Fungi</taxon>
        <taxon>Dikarya</taxon>
        <taxon>Ascomycota</taxon>
        <taxon>Saccharomycotina</taxon>
        <taxon>Dipodascomycetes</taxon>
        <taxon>Dipodascales</taxon>
        <taxon>Trichomonascaceae</taxon>
        <taxon>Blastobotrys</taxon>
    </lineage>
</organism>
<protein>
    <submittedName>
        <fullName evidence="7">ARAD1D27522p</fullName>
    </submittedName>
</protein>
<sequence>MRRLPRSGSGELTESPFRGRQTQVPENPIVTCGFEDIDDPNVDGKVVPGGESSGKFRFGHQSRLRLHLSLLHQLMGRGEEPVLQYYDTTVYRSDLSNLYDDEWFNDNNISFLYEYLERTRLKEYHKNGKIVLLRPSMAYLLRHTDDPSSLKPVLPNLDRARFIFLPINDNPDVSAIEGGAHWSLLVVSTMDKKTLYYDTLHRANYQVSMQTSTKLGQLLGIQLGFVVLPTPQQINMSDCGVLVCEITALLLFRLLNIKPSNGNKVDFALDNVYLIASAGRSFILTVILELIHDHSGIVREKD</sequence>